<evidence type="ECO:0000256" key="1">
    <source>
        <dbReference type="ARBA" id="ARBA00004541"/>
    </source>
</evidence>
<dbReference type="GO" id="GO:0007200">
    <property type="term" value="P:phospholipase C-activating G protein-coupled receptor signaling pathway"/>
    <property type="evidence" value="ECO:0007669"/>
    <property type="project" value="TreeGrafter"/>
</dbReference>
<dbReference type="Pfam" id="PF00001">
    <property type="entry name" value="7tm_1"/>
    <property type="match status" value="2"/>
</dbReference>
<dbReference type="GO" id="GO:0031410">
    <property type="term" value="C:cytoplasmic vesicle"/>
    <property type="evidence" value="ECO:0007669"/>
    <property type="project" value="UniProtKB-SubCell"/>
</dbReference>
<comment type="subcellular location">
    <subcellularLocation>
        <location evidence="2">Cell membrane</location>
        <topology evidence="2">Multi-pass membrane protein</topology>
    </subcellularLocation>
    <subcellularLocation>
        <location evidence="1">Cytoplasmic vesicle</location>
    </subcellularLocation>
</comment>
<dbReference type="PROSITE" id="PS50262">
    <property type="entry name" value="G_PROTEIN_RECEP_F1_2"/>
    <property type="match status" value="1"/>
</dbReference>
<feature type="transmembrane region" description="Helical" evidence="21">
    <location>
        <begin position="171"/>
        <end position="189"/>
    </location>
</feature>
<keyword evidence="24" id="KW-1185">Reference proteome</keyword>
<comment type="caution">
    <text evidence="23">The sequence shown here is derived from an EMBL/GenBank/DDBJ whole genome shotgun (WGS) entry which is preliminary data.</text>
</comment>
<dbReference type="Gene3D" id="1.20.1070.10">
    <property type="entry name" value="Rhodopsin 7-helix transmembrane proteins"/>
    <property type="match status" value="2"/>
</dbReference>
<feature type="transmembrane region" description="Helical" evidence="21">
    <location>
        <begin position="386"/>
        <end position="405"/>
    </location>
</feature>
<dbReference type="GO" id="GO:0006954">
    <property type="term" value="P:inflammatory response"/>
    <property type="evidence" value="ECO:0007669"/>
    <property type="project" value="TreeGrafter"/>
</dbReference>
<keyword evidence="10 19" id="KW-0297">G-protein coupled receptor</keyword>
<evidence type="ECO:0000256" key="6">
    <source>
        <dbReference type="ARBA" id="ARBA00022553"/>
    </source>
</evidence>
<keyword evidence="9 21" id="KW-1133">Transmembrane helix</keyword>
<evidence type="ECO:0000256" key="17">
    <source>
        <dbReference type="ARBA" id="ARBA00033421"/>
    </source>
</evidence>
<dbReference type="InterPro" id="IPR000826">
    <property type="entry name" value="Formyl_rcpt-rel"/>
</dbReference>
<evidence type="ECO:0000313" key="24">
    <source>
        <dbReference type="Proteomes" id="UP000269221"/>
    </source>
</evidence>
<proteinExistence type="inferred from homology"/>
<feature type="region of interest" description="Disordered" evidence="20">
    <location>
        <begin position="23"/>
        <end position="138"/>
    </location>
</feature>
<accession>A0A3M0LC46</accession>
<dbReference type="InterPro" id="IPR000276">
    <property type="entry name" value="GPCR_Rhodpsn"/>
</dbReference>
<dbReference type="PRINTS" id="PR00426">
    <property type="entry name" value="C5ANPHYLTXNR"/>
</dbReference>
<evidence type="ECO:0000256" key="10">
    <source>
        <dbReference type="ARBA" id="ARBA00023040"/>
    </source>
</evidence>
<dbReference type="STRING" id="333673.A0A3M0LC46"/>
<feature type="compositionally biased region" description="Acidic residues" evidence="20">
    <location>
        <begin position="59"/>
        <end position="82"/>
    </location>
</feature>
<dbReference type="GO" id="GO:0007204">
    <property type="term" value="P:positive regulation of cytosolic calcium ion concentration"/>
    <property type="evidence" value="ECO:0007669"/>
    <property type="project" value="TreeGrafter"/>
</dbReference>
<keyword evidence="5" id="KW-0145">Chemotaxis</keyword>
<dbReference type="PANTHER" id="PTHR24225">
    <property type="entry name" value="CHEMOTACTIC RECEPTOR"/>
    <property type="match status" value="1"/>
</dbReference>
<evidence type="ECO:0000256" key="20">
    <source>
        <dbReference type="SAM" id="MobiDB-lite"/>
    </source>
</evidence>
<evidence type="ECO:0000256" key="12">
    <source>
        <dbReference type="ARBA" id="ARBA00023157"/>
    </source>
</evidence>
<comment type="similarity">
    <text evidence="19">Belongs to the G-protein coupled receptor 1 family.</text>
</comment>
<feature type="transmembrane region" description="Helical" evidence="21">
    <location>
        <begin position="209"/>
        <end position="228"/>
    </location>
</feature>
<keyword evidence="7" id="KW-0765">Sulfation</keyword>
<feature type="compositionally biased region" description="Low complexity" evidence="20">
    <location>
        <begin position="105"/>
        <end position="124"/>
    </location>
</feature>
<sequence>MEWEQRRLQNIEQMNEEMEKIAEYERSRRVSPEYGPVQTSINQSRRRFRKPAPVPSSQEDSDQWEDVSGDEEEEEEEEEEGPGDPPSASQFKPVSPWPRRPPPSTRGTTPGTSPGTTPGATSTRSRARPPCRRATAPCWPSTPPSSCWAWRGNGAVLWVTAAELRRTVNGVWFSHLALADLLSCLALPFVALPLATDHHWPLGAVACKLLPSLTVLAMFAGVLVLTAISADRCALVTRPVWCHNRRTPALASAACAGAWALAALLTAPSSSSAPCASTPSRPRPPASCPTARRGGTGAAPSWPRRRRGSSAASWCLSPSSRAANGRLLSRLRARGLGGSQRATGTVLVVVVSFFVCWLPYHVVGLVLAVGAPGGAAFRGAQAADPAAAGLAYINGCVNPVIYLVMGRGLGKVRRSWRALLKGGAQRRATSAAGDAREKRRAR</sequence>
<protein>
    <recommendedName>
        <fullName evidence="3">C5a anaphylatoxin chemotactic receptor 1</fullName>
    </recommendedName>
    <alternativeName>
        <fullName evidence="17">C5a anaphylatoxin chemotactic receptor</fullName>
    </alternativeName>
</protein>
<evidence type="ECO:0000256" key="13">
    <source>
        <dbReference type="ARBA" id="ARBA00023170"/>
    </source>
</evidence>
<dbReference type="GO" id="GO:0004878">
    <property type="term" value="F:complement component C5a receptor activity"/>
    <property type="evidence" value="ECO:0007669"/>
    <property type="project" value="TreeGrafter"/>
</dbReference>
<evidence type="ECO:0000256" key="15">
    <source>
        <dbReference type="ARBA" id="ARBA00023329"/>
    </source>
</evidence>
<keyword evidence="4" id="KW-1003">Cell membrane</keyword>
<dbReference type="EMBL" id="QRBI01000006">
    <property type="protein sequence ID" value="RMC22935.1"/>
    <property type="molecule type" value="Genomic_DNA"/>
</dbReference>
<evidence type="ECO:0000256" key="14">
    <source>
        <dbReference type="ARBA" id="ARBA00023224"/>
    </source>
</evidence>
<reference evidence="23 24" key="1">
    <citation type="submission" date="2018-07" db="EMBL/GenBank/DDBJ databases">
        <title>A high quality draft genome assembly of the barn swallow (H. rustica rustica).</title>
        <authorList>
            <person name="Formenti G."/>
            <person name="Chiara M."/>
            <person name="Poveda L."/>
            <person name="Francoijs K.-J."/>
            <person name="Bonisoli-Alquati A."/>
            <person name="Canova L."/>
            <person name="Gianfranceschi L."/>
            <person name="Horner D.S."/>
            <person name="Saino N."/>
        </authorList>
    </citation>
    <scope>NUCLEOTIDE SEQUENCE [LARGE SCALE GENOMIC DNA]</scope>
    <source>
        <strain evidence="23">Chelidonia</strain>
        <tissue evidence="23">Blood</tissue>
    </source>
</reference>
<organism evidence="23 24">
    <name type="scientific">Hirundo rustica rustica</name>
    <dbReference type="NCBI Taxonomy" id="333673"/>
    <lineage>
        <taxon>Eukaryota</taxon>
        <taxon>Metazoa</taxon>
        <taxon>Chordata</taxon>
        <taxon>Craniata</taxon>
        <taxon>Vertebrata</taxon>
        <taxon>Euteleostomi</taxon>
        <taxon>Archelosauria</taxon>
        <taxon>Archosauria</taxon>
        <taxon>Dinosauria</taxon>
        <taxon>Saurischia</taxon>
        <taxon>Theropoda</taxon>
        <taxon>Coelurosauria</taxon>
        <taxon>Aves</taxon>
        <taxon>Neognathae</taxon>
        <taxon>Neoaves</taxon>
        <taxon>Telluraves</taxon>
        <taxon>Australaves</taxon>
        <taxon>Passeriformes</taxon>
        <taxon>Sylvioidea</taxon>
        <taxon>Hirundinidae</taxon>
        <taxon>Hirundo</taxon>
    </lineage>
</organism>
<evidence type="ECO:0000256" key="4">
    <source>
        <dbReference type="ARBA" id="ARBA00022475"/>
    </source>
</evidence>
<keyword evidence="15" id="KW-0968">Cytoplasmic vesicle</keyword>
<feature type="compositionally biased region" description="Low complexity" evidence="20">
    <location>
        <begin position="271"/>
        <end position="280"/>
    </location>
</feature>
<evidence type="ECO:0000256" key="19">
    <source>
        <dbReference type="RuleBase" id="RU000688"/>
    </source>
</evidence>
<comment type="function">
    <text evidence="18">Receptor for the chemotactic and inflammatory peptide anaphylatoxin C5a. The ligand interacts with at least two sites on the receptor: a high-affinity site on the extracellular N-terminus, and a second site in the transmembrane region which activates downstream signaling events. Receptor activation stimulates chemotaxis, granule enzyme release, intracellular calcium release and superoxide anion production.</text>
</comment>
<dbReference type="PRINTS" id="PR00237">
    <property type="entry name" value="GPCRRHODOPSN"/>
</dbReference>
<dbReference type="SUPFAM" id="SSF81321">
    <property type="entry name" value="Family A G protein-coupled receptor-like"/>
    <property type="match status" value="1"/>
</dbReference>
<evidence type="ECO:0000256" key="7">
    <source>
        <dbReference type="ARBA" id="ARBA00022641"/>
    </source>
</evidence>
<evidence type="ECO:0000256" key="3">
    <source>
        <dbReference type="ARBA" id="ARBA00016344"/>
    </source>
</evidence>
<dbReference type="InterPro" id="IPR017452">
    <property type="entry name" value="GPCR_Rhodpsn_7TM"/>
</dbReference>
<evidence type="ECO:0000256" key="16">
    <source>
        <dbReference type="ARBA" id="ARBA00025736"/>
    </source>
</evidence>
<evidence type="ECO:0000256" key="8">
    <source>
        <dbReference type="ARBA" id="ARBA00022692"/>
    </source>
</evidence>
<comment type="similarity">
    <text evidence="16">Belongs to the chemokine-like receptor (CMKLR) family.</text>
</comment>
<dbReference type="GO" id="GO:0005886">
    <property type="term" value="C:plasma membrane"/>
    <property type="evidence" value="ECO:0007669"/>
    <property type="project" value="UniProtKB-SubCell"/>
</dbReference>
<evidence type="ECO:0000256" key="2">
    <source>
        <dbReference type="ARBA" id="ARBA00004651"/>
    </source>
</evidence>
<keyword evidence="8 19" id="KW-0812">Transmembrane</keyword>
<keyword evidence="13 19" id="KW-0675">Receptor</keyword>
<keyword evidence="6" id="KW-0597">Phosphoprotein</keyword>
<gene>
    <name evidence="23" type="ORF">DUI87_00059</name>
</gene>
<dbReference type="OrthoDB" id="9835842at2759"/>
<keyword evidence="12" id="KW-1015">Disulfide bond</keyword>
<dbReference type="PROSITE" id="PS00237">
    <property type="entry name" value="G_PROTEIN_RECEP_F1_1"/>
    <property type="match status" value="1"/>
</dbReference>
<dbReference type="GO" id="GO:0004930">
    <property type="term" value="F:G protein-coupled receptor activity"/>
    <property type="evidence" value="ECO:0007669"/>
    <property type="project" value="UniProtKB-KW"/>
</dbReference>
<dbReference type="Proteomes" id="UP000269221">
    <property type="component" value="Unassembled WGS sequence"/>
</dbReference>
<dbReference type="GO" id="GO:0006935">
    <property type="term" value="P:chemotaxis"/>
    <property type="evidence" value="ECO:0007669"/>
    <property type="project" value="UniProtKB-KW"/>
</dbReference>
<dbReference type="InterPro" id="IPR002234">
    <property type="entry name" value="Anphylx_rcpt_C3a/C5a1-2"/>
</dbReference>
<keyword evidence="11 21" id="KW-0472">Membrane</keyword>
<evidence type="ECO:0000259" key="22">
    <source>
        <dbReference type="PROSITE" id="PS50262"/>
    </source>
</evidence>
<evidence type="ECO:0000256" key="5">
    <source>
        <dbReference type="ARBA" id="ARBA00022500"/>
    </source>
</evidence>
<evidence type="ECO:0000256" key="11">
    <source>
        <dbReference type="ARBA" id="ARBA00023136"/>
    </source>
</evidence>
<evidence type="ECO:0000256" key="21">
    <source>
        <dbReference type="SAM" id="Phobius"/>
    </source>
</evidence>
<keyword evidence="14 19" id="KW-0807">Transducer</keyword>
<dbReference type="PANTHER" id="PTHR24225:SF29">
    <property type="entry name" value="C5A ANAPHYLATOXIN CHEMOTACTIC RECEPTOR 1"/>
    <property type="match status" value="1"/>
</dbReference>
<dbReference type="AlphaFoldDB" id="A0A3M0LC46"/>
<feature type="compositionally biased region" description="Pro residues" evidence="20">
    <location>
        <begin position="95"/>
        <end position="104"/>
    </location>
</feature>
<name>A0A3M0LC46_HIRRU</name>
<evidence type="ECO:0000313" key="23">
    <source>
        <dbReference type="EMBL" id="RMC22935.1"/>
    </source>
</evidence>
<evidence type="ECO:0000256" key="9">
    <source>
        <dbReference type="ARBA" id="ARBA00022989"/>
    </source>
</evidence>
<feature type="domain" description="G-protein coupled receptors family 1 profile" evidence="22">
    <location>
        <begin position="152"/>
        <end position="402"/>
    </location>
</feature>
<feature type="transmembrane region" description="Helical" evidence="21">
    <location>
        <begin position="342"/>
        <end position="366"/>
    </location>
</feature>
<feature type="region of interest" description="Disordered" evidence="20">
    <location>
        <begin position="271"/>
        <end position="306"/>
    </location>
</feature>
<evidence type="ECO:0000256" key="18">
    <source>
        <dbReference type="ARBA" id="ARBA00045990"/>
    </source>
</evidence>